<organism evidence="3 4">
    <name type="scientific">Aristolochia fimbriata</name>
    <name type="common">White veined hardy Dutchman's pipe vine</name>
    <dbReference type="NCBI Taxonomy" id="158543"/>
    <lineage>
        <taxon>Eukaryota</taxon>
        <taxon>Viridiplantae</taxon>
        <taxon>Streptophyta</taxon>
        <taxon>Embryophyta</taxon>
        <taxon>Tracheophyta</taxon>
        <taxon>Spermatophyta</taxon>
        <taxon>Magnoliopsida</taxon>
        <taxon>Magnoliidae</taxon>
        <taxon>Piperales</taxon>
        <taxon>Aristolochiaceae</taxon>
        <taxon>Aristolochia</taxon>
    </lineage>
</organism>
<dbReference type="InterPro" id="IPR027949">
    <property type="entry name" value="Chloroplast_duf"/>
</dbReference>
<name>A0AAV7DVA2_ARIFI</name>
<feature type="region of interest" description="Disordered" evidence="1">
    <location>
        <begin position="37"/>
        <end position="77"/>
    </location>
</feature>
<sequence length="431" mass="46654">MAARCASGILLPSSSVSSGYSKGRVLAILQAPRQKLEESPLRLPKDLQRQSSEEVPKINTRPREKNIKTPSEDDRDYSDSITISKLYALAEAVADRAEMHANVGEQRADWNELLINSINAITLSAATMAGLSAMSAGPGSSSPAAAFQVSSAALYSAATGLLLVMNKIQPSQLAEEQRNAARLFRQLYTQIQTTLNVGNPSPSEAERIMEKILALDKAYPLPLLPGMLEKFPKKVEPSVWWPPLLQQSSRHFKTKAADKNINGWSGDLEEELRRVRGVVKGKDVAEYVRLCKLVLKVNRILAFSGPFLTGLGAIGAAAAFVGSSSGSSSWPALLGVAAGALATVVNTFEHGGQVGMVFEMYRNCGGLYRLLEESIDSTLKEEEVEERENGEVFEMKVALQLGRSLSELRNLGAASNEDDNGTEPEFAGKLF</sequence>
<feature type="transmembrane region" description="Helical" evidence="2">
    <location>
        <begin position="300"/>
        <end position="322"/>
    </location>
</feature>
<feature type="transmembrane region" description="Helical" evidence="2">
    <location>
        <begin position="145"/>
        <end position="164"/>
    </location>
</feature>
<keyword evidence="2" id="KW-0472">Membrane</keyword>
<gene>
    <name evidence="3" type="ORF">H6P81_019377</name>
</gene>
<evidence type="ECO:0008006" key="5">
    <source>
        <dbReference type="Google" id="ProtNLM"/>
    </source>
</evidence>
<protein>
    <recommendedName>
        <fullName evidence="5">F-box protein</fullName>
    </recommendedName>
</protein>
<comment type="caution">
    <text evidence="3">The sequence shown here is derived from an EMBL/GenBank/DDBJ whole genome shotgun (WGS) entry which is preliminary data.</text>
</comment>
<evidence type="ECO:0000313" key="3">
    <source>
        <dbReference type="EMBL" id="KAG9439212.1"/>
    </source>
</evidence>
<evidence type="ECO:0000256" key="2">
    <source>
        <dbReference type="SAM" id="Phobius"/>
    </source>
</evidence>
<dbReference type="PANTHER" id="PTHR33358">
    <property type="entry name" value="F-BOX PROTEIN WITH A DOMAIN PROTEIN"/>
    <property type="match status" value="1"/>
</dbReference>
<reference evidence="3 4" key="1">
    <citation type="submission" date="2021-07" db="EMBL/GenBank/DDBJ databases">
        <title>The Aristolochia fimbriata genome: insights into angiosperm evolution, floral development and chemical biosynthesis.</title>
        <authorList>
            <person name="Jiao Y."/>
        </authorList>
    </citation>
    <scope>NUCLEOTIDE SEQUENCE [LARGE SCALE GENOMIC DNA]</scope>
    <source>
        <strain evidence="3">IBCAS-2021</strain>
        <tissue evidence="3">Leaf</tissue>
    </source>
</reference>
<dbReference type="EMBL" id="JAINDJ010000008">
    <property type="protein sequence ID" value="KAG9439212.1"/>
    <property type="molecule type" value="Genomic_DNA"/>
</dbReference>
<keyword evidence="2" id="KW-0812">Transmembrane</keyword>
<feature type="transmembrane region" description="Helical" evidence="2">
    <location>
        <begin position="328"/>
        <end position="348"/>
    </location>
</feature>
<feature type="compositionally biased region" description="Basic and acidic residues" evidence="1">
    <location>
        <begin position="37"/>
        <end position="72"/>
    </location>
</feature>
<evidence type="ECO:0000313" key="4">
    <source>
        <dbReference type="Proteomes" id="UP000825729"/>
    </source>
</evidence>
<proteinExistence type="predicted"/>
<keyword evidence="4" id="KW-1185">Reference proteome</keyword>
<evidence type="ECO:0000256" key="1">
    <source>
        <dbReference type="SAM" id="MobiDB-lite"/>
    </source>
</evidence>
<dbReference type="Pfam" id="PF14476">
    <property type="entry name" value="Chloroplast_duf"/>
    <property type="match status" value="1"/>
</dbReference>
<dbReference type="AlphaFoldDB" id="A0AAV7DVA2"/>
<keyword evidence="2" id="KW-1133">Transmembrane helix</keyword>
<feature type="region of interest" description="Disordered" evidence="1">
    <location>
        <begin position="412"/>
        <end position="431"/>
    </location>
</feature>
<dbReference type="Proteomes" id="UP000825729">
    <property type="component" value="Unassembled WGS sequence"/>
</dbReference>
<feature type="transmembrane region" description="Helical" evidence="2">
    <location>
        <begin position="113"/>
        <end position="133"/>
    </location>
</feature>
<accession>A0AAV7DVA2</accession>
<dbReference type="PANTHER" id="PTHR33358:SF12">
    <property type="entry name" value="F-BOX PROTEIN WITH A DOMAIN PROTEIN"/>
    <property type="match status" value="1"/>
</dbReference>